<accession>A0AAV6WKL9</accession>
<sequence length="135" mass="15673">MESISNASCKDDCHVPVKATFVNLYKWPESDVEFVKSMSFTKVFKDGHNSFKYGDDSKVVDRFSSRQLFLRSYPFTREEDDTIIKCTQWSKEKAAEDRIKRNSGGDDRRKCARLRRAKAASGSFFRRLLSCTTKF</sequence>
<dbReference type="AlphaFoldDB" id="A0AAV6WKL9"/>
<evidence type="ECO:0000313" key="1">
    <source>
        <dbReference type="EMBL" id="KAG8371621.1"/>
    </source>
</evidence>
<dbReference type="Proteomes" id="UP000826271">
    <property type="component" value="Unassembled WGS sequence"/>
</dbReference>
<reference evidence="1" key="1">
    <citation type="submission" date="2019-10" db="EMBL/GenBank/DDBJ databases">
        <authorList>
            <person name="Zhang R."/>
            <person name="Pan Y."/>
            <person name="Wang J."/>
            <person name="Ma R."/>
            <person name="Yu S."/>
        </authorList>
    </citation>
    <scope>NUCLEOTIDE SEQUENCE</scope>
    <source>
        <strain evidence="1">LA-IB0</strain>
        <tissue evidence="1">Leaf</tissue>
    </source>
</reference>
<keyword evidence="2" id="KW-1185">Reference proteome</keyword>
<gene>
    <name evidence="1" type="ORF">BUALT_Bualt13G0107300</name>
</gene>
<name>A0AAV6WKL9_9LAMI</name>
<dbReference type="EMBL" id="WHWC01000013">
    <property type="protein sequence ID" value="KAG8371621.1"/>
    <property type="molecule type" value="Genomic_DNA"/>
</dbReference>
<comment type="caution">
    <text evidence="1">The sequence shown here is derived from an EMBL/GenBank/DDBJ whole genome shotgun (WGS) entry which is preliminary data.</text>
</comment>
<dbReference type="PANTHER" id="PTHR35304">
    <property type="entry name" value="OS05G0120300 PROTEIN-RELATED"/>
    <property type="match status" value="1"/>
</dbReference>
<protein>
    <submittedName>
        <fullName evidence="1">Uncharacterized protein</fullName>
    </submittedName>
</protein>
<organism evidence="1 2">
    <name type="scientific">Buddleja alternifolia</name>
    <dbReference type="NCBI Taxonomy" id="168488"/>
    <lineage>
        <taxon>Eukaryota</taxon>
        <taxon>Viridiplantae</taxon>
        <taxon>Streptophyta</taxon>
        <taxon>Embryophyta</taxon>
        <taxon>Tracheophyta</taxon>
        <taxon>Spermatophyta</taxon>
        <taxon>Magnoliopsida</taxon>
        <taxon>eudicotyledons</taxon>
        <taxon>Gunneridae</taxon>
        <taxon>Pentapetalae</taxon>
        <taxon>asterids</taxon>
        <taxon>lamiids</taxon>
        <taxon>Lamiales</taxon>
        <taxon>Scrophulariaceae</taxon>
        <taxon>Buddlejeae</taxon>
        <taxon>Buddleja</taxon>
    </lineage>
</organism>
<evidence type="ECO:0000313" key="2">
    <source>
        <dbReference type="Proteomes" id="UP000826271"/>
    </source>
</evidence>
<proteinExistence type="predicted"/>
<dbReference type="PANTHER" id="PTHR35304:SF1">
    <property type="entry name" value="OS05G0120300 PROTEIN"/>
    <property type="match status" value="1"/>
</dbReference>